<dbReference type="Proteomes" id="UP000002627">
    <property type="component" value="Chromosome"/>
</dbReference>
<sequence>MWRRLEYYKSRIFRLQQLHDQMVEFSKKYGMAEQLRMQKGLARQYQNSYYLHAYDKYRATGQLDIKLNHFNEQQLENIVYRPWKGSDFSKRIWKEYTEILPDEVTDALLRGTLFGYSPNKVVKMMRDRFQKVSERDLHRLVITEMVHAAEEATAQFYKDSDIEQYQYLATLESHTCDQCAHLDERIFNVKDKKERINYPLIHPYCRCTTVPYDKDLPDIETRLSRDPKTGKGTYVYRNALSYRDWKKINNIKIFSLNMLPSLNGPRKNKFVPKTLKHIHDVSISDYIEQRWAERPTSMPPTAETRKTVKNNITKQLNKIAELSSLPTVDVRMRVKAENLESILNNGFKNQFETNTSGGTLNTSYRKEATEKLFNIPKKDVDKFKPSDFEKYGYLWDHRENEPIDNALNQYGDVIIVFKKDIKTKTTYFHGDSLGIKGSLNQSLNRAAKIGEPNPSYLRNLWRFDADDGSRMKQKVWDDPSRKLSKDYTSINQFIKNKAKDYTEAQIRGKLTVDSIDYLEIPKDKLTNSLVKKLKESNIKYRVRGDSND</sequence>
<dbReference type="AlphaFoldDB" id="D0R4L1"/>
<feature type="domain" description="Phage head morphogenesis" evidence="1">
    <location>
        <begin position="103"/>
        <end position="209"/>
    </location>
</feature>
<accession>D0R4L1</accession>
<evidence type="ECO:0000259" key="1">
    <source>
        <dbReference type="Pfam" id="PF04233"/>
    </source>
</evidence>
<name>D0R4L1_LACJF</name>
<evidence type="ECO:0000313" key="2">
    <source>
        <dbReference type="EMBL" id="CAX67024.1"/>
    </source>
</evidence>
<dbReference type="RefSeq" id="WP_012846300.1">
    <property type="nucleotide sequence ID" value="NC_013504.1"/>
</dbReference>
<dbReference type="EMBL" id="FN298497">
    <property type="protein sequence ID" value="CAX67024.1"/>
    <property type="molecule type" value="Genomic_DNA"/>
</dbReference>
<dbReference type="HOGENOM" id="CLU_496766_0_0_9"/>
<dbReference type="KEGG" id="ljf:FI9785_1161"/>
<protein>
    <recommendedName>
        <fullName evidence="1">Phage head morphogenesis domain-containing protein</fullName>
    </recommendedName>
</protein>
<proteinExistence type="predicted"/>
<dbReference type="Pfam" id="PF04233">
    <property type="entry name" value="Phage_Mu_F"/>
    <property type="match status" value="1"/>
</dbReference>
<reference evidence="2 3" key="1">
    <citation type="journal article" date="2009" name="J. Bacteriol.">
        <title>Complete genome sequence of Lactobacillus johnsonii FI9785, a competitive exclusion agent against pathogens in poultry.</title>
        <authorList>
            <person name="Wegmann U."/>
            <person name="Overweg K."/>
            <person name="Horn N."/>
            <person name="Goesmann A."/>
            <person name="Narbad A."/>
            <person name="Gasson M.J."/>
            <person name="Shearman C."/>
        </authorList>
    </citation>
    <scope>NUCLEOTIDE SEQUENCE [LARGE SCALE GENOMIC DNA]</scope>
    <source>
        <strain evidence="2 3">FI9785</strain>
    </source>
</reference>
<keyword evidence="3" id="KW-1185">Reference proteome</keyword>
<organism evidence="2 3">
    <name type="scientific">Lactobacillus johnsonii (strain FI9785)</name>
    <dbReference type="NCBI Taxonomy" id="633699"/>
    <lineage>
        <taxon>Bacteria</taxon>
        <taxon>Bacillati</taxon>
        <taxon>Bacillota</taxon>
        <taxon>Bacilli</taxon>
        <taxon>Lactobacillales</taxon>
        <taxon>Lactobacillaceae</taxon>
        <taxon>Lactobacillus</taxon>
    </lineage>
</organism>
<evidence type="ECO:0000313" key="3">
    <source>
        <dbReference type="Proteomes" id="UP000002627"/>
    </source>
</evidence>
<dbReference type="NCBIfam" id="TIGR01641">
    <property type="entry name" value="phageSPP1_gp7"/>
    <property type="match status" value="1"/>
</dbReference>
<dbReference type="InterPro" id="IPR006528">
    <property type="entry name" value="Phage_head_morphogenesis_dom"/>
</dbReference>
<gene>
    <name evidence="2" type="ordered locus">FI9785_1161</name>
</gene>